<dbReference type="AlphaFoldDB" id="A0AA86PVU2"/>
<keyword evidence="3" id="KW-1185">Reference proteome</keyword>
<reference evidence="2 3" key="2">
    <citation type="submission" date="2024-07" db="EMBL/GenBank/DDBJ databases">
        <authorList>
            <person name="Akdeniz Z."/>
        </authorList>
    </citation>
    <scope>NUCLEOTIDE SEQUENCE [LARGE SCALE GENOMIC DNA]</scope>
</reference>
<sequence length="308" mass="35369">MELTPNYISTYYNKNVGNMKQSQKLAINIQQHCLENQDTDNFINTLQSLCYLKPYLTETSLSSEFVTRTLENLSFFINTVNAANITSVLIFFTVFLDFLCPQQCNDIMFLIILILKKFSVPGLSKDSILSSVLLKLIMIQIQQHHIEFLTQNQAEEFAKYIAYNSNYLLNSGLIANVLWEINKMYDIMGIVNETLSNSKNLSYVIQTVLELSKLLVQHGYQYQFSNKFTNTISDLLILKLSECSFKFDETALLQNQMSSSIYIVSQVMSGVIISKEIQECALQTFRKCVCRTQNESEFNSFCMTILAQ</sequence>
<dbReference type="Proteomes" id="UP001642409">
    <property type="component" value="Unassembled WGS sequence"/>
</dbReference>
<accession>A0AA86PVU2</accession>
<gene>
    <name evidence="1" type="ORF">HINF_LOCUS29094</name>
    <name evidence="2" type="ORF">HINF_LOCUS30283</name>
</gene>
<evidence type="ECO:0000313" key="2">
    <source>
        <dbReference type="EMBL" id="CAL6025445.1"/>
    </source>
</evidence>
<protein>
    <submittedName>
        <fullName evidence="2">Hypothetical_protein</fullName>
    </submittedName>
</protein>
<evidence type="ECO:0000313" key="1">
    <source>
        <dbReference type="EMBL" id="CAI9941449.1"/>
    </source>
</evidence>
<evidence type="ECO:0000313" key="3">
    <source>
        <dbReference type="Proteomes" id="UP001642409"/>
    </source>
</evidence>
<dbReference type="EMBL" id="CAXDID020000099">
    <property type="protein sequence ID" value="CAL6025445.1"/>
    <property type="molecule type" value="Genomic_DNA"/>
</dbReference>
<comment type="caution">
    <text evidence="1">The sequence shown here is derived from an EMBL/GenBank/DDBJ whole genome shotgun (WGS) entry which is preliminary data.</text>
</comment>
<reference evidence="1" key="1">
    <citation type="submission" date="2023-06" db="EMBL/GenBank/DDBJ databases">
        <authorList>
            <person name="Kurt Z."/>
        </authorList>
    </citation>
    <scope>NUCLEOTIDE SEQUENCE</scope>
</reference>
<dbReference type="EMBL" id="CATOUU010000694">
    <property type="protein sequence ID" value="CAI9941449.1"/>
    <property type="molecule type" value="Genomic_DNA"/>
</dbReference>
<name>A0AA86PVU2_9EUKA</name>
<organism evidence="1">
    <name type="scientific">Hexamita inflata</name>
    <dbReference type="NCBI Taxonomy" id="28002"/>
    <lineage>
        <taxon>Eukaryota</taxon>
        <taxon>Metamonada</taxon>
        <taxon>Diplomonadida</taxon>
        <taxon>Hexamitidae</taxon>
        <taxon>Hexamitinae</taxon>
        <taxon>Hexamita</taxon>
    </lineage>
</organism>
<proteinExistence type="predicted"/>